<dbReference type="EC" id="2.4.-.-" evidence="2"/>
<sequence length="373" mass="42097">MKEKLKIVFVQAAGSLSETGGFRIVAGYADHLQRRGHEVTLIAPEGGAPKPRTLKGKIKNLFRSKQKPKSVASPPFLENRNVEIKIINGVRELAPADLPDADVLIATWWETGEWISSATNRFKKFHLIQDHEIFPYLPIERVKAVYNLPYYKIVVSDWLREEMVNYDNIREPFFVENVIDYEKFNNSTRKKSDHPVVGFLYSVAQRKNSPLAIETCRKLKKIYPDLRVIAFGSHAPRPEHKMPNWIEFTLKPTGKDIAKIYGSCDVWLFTSDSEGYGLPILEAMASGTPVVATPAGAAPQLVSEKNGAIISHDVDSAVKATQKILELTEEDWSRLSENCVETARRRDWETATDEFEAALLSIVNGKQAEFIKN</sequence>
<dbReference type="Pfam" id="PF00534">
    <property type="entry name" value="Glycos_transf_1"/>
    <property type="match status" value="1"/>
</dbReference>
<dbReference type="PANTHER" id="PTHR45947:SF3">
    <property type="entry name" value="SULFOQUINOVOSYL TRANSFERASE SQD2"/>
    <property type="match status" value="1"/>
</dbReference>
<proteinExistence type="predicted"/>
<dbReference type="RefSeq" id="WP_369312429.1">
    <property type="nucleotide sequence ID" value="NZ_JBEHZE010000001.1"/>
</dbReference>
<evidence type="ECO:0000259" key="1">
    <source>
        <dbReference type="Pfam" id="PF00534"/>
    </source>
</evidence>
<protein>
    <submittedName>
        <fullName evidence="2">Glycosyltransferase family 4 protein</fullName>
        <ecNumber evidence="2">2.4.-.-</ecNumber>
    </submittedName>
</protein>
<dbReference type="Gene3D" id="3.40.50.11090">
    <property type="match status" value="1"/>
</dbReference>
<reference evidence="2 3" key="1">
    <citation type="submission" date="2024-05" db="EMBL/GenBank/DDBJ databases">
        <title>Three bacterial strains, DH-69, EH-24, and ECK-19 isolated from coastal sediments.</title>
        <authorList>
            <person name="Ye Y.-Q."/>
            <person name="Du Z.-J."/>
        </authorList>
    </citation>
    <scope>NUCLEOTIDE SEQUENCE [LARGE SCALE GENOMIC DNA]</scope>
    <source>
        <strain evidence="2 3">ECK-19</strain>
    </source>
</reference>
<dbReference type="CDD" id="cd03801">
    <property type="entry name" value="GT4_PimA-like"/>
    <property type="match status" value="1"/>
</dbReference>
<evidence type="ECO:0000313" key="3">
    <source>
        <dbReference type="Proteomes" id="UP001560685"/>
    </source>
</evidence>
<comment type="caution">
    <text evidence="2">The sequence shown here is derived from an EMBL/GenBank/DDBJ whole genome shotgun (WGS) entry which is preliminary data.</text>
</comment>
<dbReference type="InterPro" id="IPR050194">
    <property type="entry name" value="Glycosyltransferase_grp1"/>
</dbReference>
<dbReference type="EMBL" id="JBEHZE010000001">
    <property type="protein sequence ID" value="MEX6632505.1"/>
    <property type="molecule type" value="Genomic_DNA"/>
</dbReference>
<evidence type="ECO:0000313" key="2">
    <source>
        <dbReference type="EMBL" id="MEX6632505.1"/>
    </source>
</evidence>
<dbReference type="SUPFAM" id="SSF53756">
    <property type="entry name" value="UDP-Glycosyltransferase/glycogen phosphorylase"/>
    <property type="match status" value="1"/>
</dbReference>
<accession>A0ABV3Z158</accession>
<name>A0ABV3Z158_9PROT</name>
<dbReference type="GO" id="GO:0016757">
    <property type="term" value="F:glycosyltransferase activity"/>
    <property type="evidence" value="ECO:0007669"/>
    <property type="project" value="UniProtKB-KW"/>
</dbReference>
<dbReference type="InterPro" id="IPR001296">
    <property type="entry name" value="Glyco_trans_1"/>
</dbReference>
<feature type="domain" description="Glycosyl transferase family 1" evidence="1">
    <location>
        <begin position="182"/>
        <end position="345"/>
    </location>
</feature>
<keyword evidence="3" id="KW-1185">Reference proteome</keyword>
<dbReference type="Gene3D" id="3.40.50.2000">
    <property type="entry name" value="Glycogen Phosphorylase B"/>
    <property type="match status" value="1"/>
</dbReference>
<keyword evidence="2" id="KW-0328">Glycosyltransferase</keyword>
<dbReference type="Proteomes" id="UP001560685">
    <property type="component" value="Unassembled WGS sequence"/>
</dbReference>
<dbReference type="PANTHER" id="PTHR45947">
    <property type="entry name" value="SULFOQUINOVOSYL TRANSFERASE SQD2"/>
    <property type="match status" value="1"/>
</dbReference>
<gene>
    <name evidence="2" type="ORF">ABFZ84_02995</name>
</gene>
<keyword evidence="2" id="KW-0808">Transferase</keyword>
<organism evidence="2 3">
    <name type="scientific">Hyphococcus lacteus</name>
    <dbReference type="NCBI Taxonomy" id="3143536"/>
    <lineage>
        <taxon>Bacteria</taxon>
        <taxon>Pseudomonadati</taxon>
        <taxon>Pseudomonadota</taxon>
        <taxon>Alphaproteobacteria</taxon>
        <taxon>Parvularculales</taxon>
        <taxon>Parvularculaceae</taxon>
        <taxon>Hyphococcus</taxon>
    </lineage>
</organism>